<organism evidence="1 2">
    <name type="scientific">Daeguia caeni</name>
    <dbReference type="NCBI Taxonomy" id="439612"/>
    <lineage>
        <taxon>Bacteria</taxon>
        <taxon>Pseudomonadati</taxon>
        <taxon>Pseudomonadota</taxon>
        <taxon>Alphaproteobacteria</taxon>
        <taxon>Hyphomicrobiales</taxon>
        <taxon>Brucellaceae</taxon>
        <taxon>Daeguia</taxon>
    </lineage>
</organism>
<name>A0ABV9H1T3_9HYPH</name>
<gene>
    <name evidence="1" type="ORF">ACFO1V_03200</name>
</gene>
<dbReference type="RefSeq" id="WP_374832991.1">
    <property type="nucleotide sequence ID" value="NZ_JBHEEZ010000020.1"/>
</dbReference>
<evidence type="ECO:0008006" key="3">
    <source>
        <dbReference type="Google" id="ProtNLM"/>
    </source>
</evidence>
<proteinExistence type="predicted"/>
<reference evidence="2" key="1">
    <citation type="journal article" date="2019" name="Int. J. Syst. Evol. Microbiol.">
        <title>The Global Catalogue of Microorganisms (GCM) 10K type strain sequencing project: providing services to taxonomists for standard genome sequencing and annotation.</title>
        <authorList>
            <consortium name="The Broad Institute Genomics Platform"/>
            <consortium name="The Broad Institute Genome Sequencing Center for Infectious Disease"/>
            <person name="Wu L."/>
            <person name="Ma J."/>
        </authorList>
    </citation>
    <scope>NUCLEOTIDE SEQUENCE [LARGE SCALE GENOMIC DNA]</scope>
    <source>
        <strain evidence="2">CGMCC 1.15731</strain>
    </source>
</reference>
<evidence type="ECO:0000313" key="1">
    <source>
        <dbReference type="EMBL" id="MFC4624242.1"/>
    </source>
</evidence>
<evidence type="ECO:0000313" key="2">
    <source>
        <dbReference type="Proteomes" id="UP001596042"/>
    </source>
</evidence>
<dbReference type="Proteomes" id="UP001596042">
    <property type="component" value="Unassembled WGS sequence"/>
</dbReference>
<sequence length="528" mass="59256">MTQLFIGHKPGVGPVLKVLRYDTDDPLTLPNAAYDRYYFNSESQHLSYVFTAEPFYFRAADIAALPTDFDLYGYWISGHYGNASSWKLTDVFFRVSNKFSEFGYPPIPEIREKDLNTGRVSAGRRRLTMIYDTLSKEAGYVEHYQYKYQMMRVGSYASSSWQTVPLTYQGKLISAYSRIGIGEWVVPMVSQYVYNDNRNQMVTYPQVWDLPADSSPMRTYTYAGGLLGLEINQSRVALARPGYDVNASGLHTKIIDSNRAPALCIMAGEVTNVAADSSVTLYPPPGITISDTAVTEFMYRRVGGPWFVPGFIAAGYVRSTRFDLSYSVASNAVTIHNEGTDPVDIRYVVFNTDRSGTSTGGNRVMFRGNDGSRDYVQIKKPGTSDPASKPNDILLDTRFPSFQIISEGYIPLSSFSDAPSGEHQLRGKKKYTVSFTNNGFIPYLKFMIVFPNCVTTPYVNMAYNYTGTPTWGPPSNVSVLAQVDNSQVTFWASPGNWSRYENDEGDLKYRYDLPDPIGVRYYVFGIAQ</sequence>
<comment type="caution">
    <text evidence="1">The sequence shown here is derived from an EMBL/GenBank/DDBJ whole genome shotgun (WGS) entry which is preliminary data.</text>
</comment>
<protein>
    <recommendedName>
        <fullName evidence="3">Virion structural protein</fullName>
    </recommendedName>
</protein>
<accession>A0ABV9H1T3</accession>
<keyword evidence="2" id="KW-1185">Reference proteome</keyword>
<dbReference type="EMBL" id="JBHSEL010000031">
    <property type="protein sequence ID" value="MFC4624242.1"/>
    <property type="molecule type" value="Genomic_DNA"/>
</dbReference>